<comment type="caution">
    <text evidence="2">The sequence shown here is derived from an EMBL/GenBank/DDBJ whole genome shotgun (WGS) entry which is preliminary data.</text>
</comment>
<accession>A0A1F5G523</accession>
<dbReference type="PANTHER" id="PTHR32251">
    <property type="entry name" value="3-OXO-5-ALPHA-STEROID 4-DEHYDROGENASE"/>
    <property type="match status" value="1"/>
</dbReference>
<dbReference type="PROSITE" id="PS50244">
    <property type="entry name" value="S5A_REDUCTASE"/>
    <property type="match status" value="1"/>
</dbReference>
<name>A0A1F5G523_9BACT</name>
<sequence length="256" mass="29967">MLENLFFALYISIIIQALFFAIAFTFKTDTVTDLSYGLTFIIITIYYYLTKSIQQLIPVLVTFLIIIWGLRLVIYLLTRILKTKKDSRFDKIRGNFLKFASFWLFQAIAIWIILLPALITLNSTTTVSINLIIIFGLIIWLLGFTIEAVADQQKFQFKSDPKNKDRWITSGLWKYSRHPNYFGEMLVWWGIFIIAIPCLTSWLWLAIEGPIFITFILIFVSGIPPLEKRYDKKYANNTKYQDYKNKTSLLIPLPIK</sequence>
<dbReference type="AlphaFoldDB" id="A0A1F5G523"/>
<feature type="transmembrane region" description="Helical" evidence="1">
    <location>
        <begin position="211"/>
        <end position="227"/>
    </location>
</feature>
<feature type="transmembrane region" description="Helical" evidence="1">
    <location>
        <begin position="127"/>
        <end position="150"/>
    </location>
</feature>
<dbReference type="Pfam" id="PF06966">
    <property type="entry name" value="DUF1295"/>
    <property type="match status" value="1"/>
</dbReference>
<dbReference type="InterPro" id="IPR010721">
    <property type="entry name" value="UstE-like"/>
</dbReference>
<feature type="transmembrane region" description="Helical" evidence="1">
    <location>
        <begin position="55"/>
        <end position="78"/>
    </location>
</feature>
<feature type="transmembrane region" description="Helical" evidence="1">
    <location>
        <begin position="186"/>
        <end position="205"/>
    </location>
</feature>
<keyword evidence="1" id="KW-0812">Transmembrane</keyword>
<dbReference type="Proteomes" id="UP000176317">
    <property type="component" value="Unassembled WGS sequence"/>
</dbReference>
<protein>
    <submittedName>
        <fullName evidence="2">Uncharacterized protein</fullName>
    </submittedName>
</protein>
<proteinExistence type="predicted"/>
<dbReference type="Gene3D" id="1.20.120.1630">
    <property type="match status" value="1"/>
</dbReference>
<feature type="transmembrane region" description="Helical" evidence="1">
    <location>
        <begin position="99"/>
        <end position="121"/>
    </location>
</feature>
<feature type="transmembrane region" description="Helical" evidence="1">
    <location>
        <begin position="33"/>
        <end position="49"/>
    </location>
</feature>
<gene>
    <name evidence="2" type="ORF">A2164_04215</name>
</gene>
<evidence type="ECO:0000256" key="1">
    <source>
        <dbReference type="SAM" id="Phobius"/>
    </source>
</evidence>
<dbReference type="EMBL" id="MFAT01000010">
    <property type="protein sequence ID" value="OGD87000.1"/>
    <property type="molecule type" value="Genomic_DNA"/>
</dbReference>
<dbReference type="GO" id="GO:0016020">
    <property type="term" value="C:membrane"/>
    <property type="evidence" value="ECO:0007669"/>
    <property type="project" value="TreeGrafter"/>
</dbReference>
<keyword evidence="1" id="KW-0472">Membrane</keyword>
<feature type="transmembrane region" description="Helical" evidence="1">
    <location>
        <begin position="6"/>
        <end position="26"/>
    </location>
</feature>
<keyword evidence="1" id="KW-1133">Transmembrane helix</keyword>
<evidence type="ECO:0000313" key="3">
    <source>
        <dbReference type="Proteomes" id="UP000176317"/>
    </source>
</evidence>
<dbReference type="PANTHER" id="PTHR32251:SF17">
    <property type="entry name" value="STEROID 5-ALPHA REDUCTASE C-TERMINAL DOMAIN-CONTAINING PROTEIN"/>
    <property type="match status" value="1"/>
</dbReference>
<evidence type="ECO:0000313" key="2">
    <source>
        <dbReference type="EMBL" id="OGD87000.1"/>
    </source>
</evidence>
<organism evidence="2 3">
    <name type="scientific">Candidatus Curtissbacteria bacterium RBG_13_35_7</name>
    <dbReference type="NCBI Taxonomy" id="1797705"/>
    <lineage>
        <taxon>Bacteria</taxon>
        <taxon>Candidatus Curtissiibacteriota</taxon>
    </lineage>
</organism>
<reference evidence="2 3" key="1">
    <citation type="journal article" date="2016" name="Nat. Commun.">
        <title>Thousands of microbial genomes shed light on interconnected biogeochemical processes in an aquifer system.</title>
        <authorList>
            <person name="Anantharaman K."/>
            <person name="Brown C.T."/>
            <person name="Hug L.A."/>
            <person name="Sharon I."/>
            <person name="Castelle C.J."/>
            <person name="Probst A.J."/>
            <person name="Thomas B.C."/>
            <person name="Singh A."/>
            <person name="Wilkins M.J."/>
            <person name="Karaoz U."/>
            <person name="Brodie E.L."/>
            <person name="Williams K.H."/>
            <person name="Hubbard S.S."/>
            <person name="Banfield J.F."/>
        </authorList>
    </citation>
    <scope>NUCLEOTIDE SEQUENCE [LARGE SCALE GENOMIC DNA]</scope>
</reference>